<feature type="domain" description="HTH tetR-type" evidence="3">
    <location>
        <begin position="10"/>
        <end position="70"/>
    </location>
</feature>
<protein>
    <submittedName>
        <fullName evidence="4">Transcriptional regulator, TetR family</fullName>
    </submittedName>
</protein>
<dbReference type="Gene3D" id="1.10.357.10">
    <property type="entry name" value="Tetracycline Repressor, domain 2"/>
    <property type="match status" value="1"/>
</dbReference>
<dbReference type="RefSeq" id="WP_006363321.1">
    <property type="nucleotide sequence ID" value="NZ_GG700631.1"/>
</dbReference>
<dbReference type="SUPFAM" id="SSF46689">
    <property type="entry name" value="Homeodomain-like"/>
    <property type="match status" value="1"/>
</dbReference>
<dbReference type="STRING" id="649764.HMPREF0762_02033"/>
<keyword evidence="5" id="KW-1185">Reference proteome</keyword>
<proteinExistence type="predicted"/>
<dbReference type="HOGENOM" id="CLU_087539_0_3_11"/>
<comment type="caution">
    <text evidence="4">The sequence shown here is derived from an EMBL/GenBank/DDBJ whole genome shotgun (WGS) entry which is preliminary data.</text>
</comment>
<dbReference type="AlphaFoldDB" id="D0WJK6"/>
<dbReference type="OrthoDB" id="9810250at2"/>
<dbReference type="GeneID" id="85007947"/>
<evidence type="ECO:0000259" key="3">
    <source>
        <dbReference type="PROSITE" id="PS50977"/>
    </source>
</evidence>
<dbReference type="InterPro" id="IPR009057">
    <property type="entry name" value="Homeodomain-like_sf"/>
</dbReference>
<evidence type="ECO:0000313" key="5">
    <source>
        <dbReference type="Proteomes" id="UP000006001"/>
    </source>
</evidence>
<dbReference type="GO" id="GO:0003677">
    <property type="term" value="F:DNA binding"/>
    <property type="evidence" value="ECO:0007669"/>
    <property type="project" value="UniProtKB-UniRule"/>
</dbReference>
<reference evidence="4" key="1">
    <citation type="submission" date="2009-10" db="EMBL/GenBank/DDBJ databases">
        <authorList>
            <person name="Weinstock G."/>
            <person name="Sodergren E."/>
            <person name="Clifton S."/>
            <person name="Fulton L."/>
            <person name="Fulton B."/>
            <person name="Courtney L."/>
            <person name="Fronick C."/>
            <person name="Harrison M."/>
            <person name="Strong C."/>
            <person name="Farmer C."/>
            <person name="Delahaunty K."/>
            <person name="Markovic C."/>
            <person name="Hall O."/>
            <person name="Minx P."/>
            <person name="Tomlinson C."/>
            <person name="Mitreva M."/>
            <person name="Nelson J."/>
            <person name="Hou S."/>
            <person name="Wollam A."/>
            <person name="Pepin K.H."/>
            <person name="Johnson M."/>
            <person name="Bhonagiri V."/>
            <person name="Nash W.E."/>
            <person name="Warren W."/>
            <person name="Chinwalla A."/>
            <person name="Mardis E.R."/>
            <person name="Wilson R.K."/>
        </authorList>
    </citation>
    <scope>NUCLEOTIDE SEQUENCE [LARGE SCALE GENOMIC DNA]</scope>
    <source>
        <strain evidence="4">ATCC 700122</strain>
    </source>
</reference>
<gene>
    <name evidence="4" type="ORF">HMPREF0762_02033</name>
</gene>
<evidence type="ECO:0000256" key="1">
    <source>
        <dbReference type="ARBA" id="ARBA00023125"/>
    </source>
</evidence>
<name>D0WJK6_SLAES</name>
<keyword evidence="1 2" id="KW-0238">DNA-binding</keyword>
<dbReference type="EMBL" id="ACUX02000019">
    <property type="protein sequence ID" value="EEZ60554.1"/>
    <property type="molecule type" value="Genomic_DNA"/>
</dbReference>
<sequence length="192" mass="21382">MEEHDSKTVAATKQRITDSLFEIMRDDSIEHVTVREVCGKAGITRSTFYTHFSNVYDVRDRCEAEVSERVEHVFFPEVLSTLGLGGRRGCVRVARRVEEALGDHFDHLAVLLNGGDPAFVERARMAAMDAVSSHLGIKKVSERQALVFYGTSSMLLSMYAHWLVSDRSMPLEELVATARSAVLHGPARTMLG</sequence>
<organism evidence="4 5">
    <name type="scientific">Slackia exigua (strain ATCC 700122 / DSM 15923 / CIP 105133 / JCM 11022 / KCTC 5966 / S-7)</name>
    <dbReference type="NCBI Taxonomy" id="649764"/>
    <lineage>
        <taxon>Bacteria</taxon>
        <taxon>Bacillati</taxon>
        <taxon>Actinomycetota</taxon>
        <taxon>Coriobacteriia</taxon>
        <taxon>Eggerthellales</taxon>
        <taxon>Eggerthellaceae</taxon>
        <taxon>Slackia</taxon>
    </lineage>
</organism>
<dbReference type="eggNOG" id="COG1309">
    <property type="taxonomic scope" value="Bacteria"/>
</dbReference>
<feature type="DNA-binding region" description="H-T-H motif" evidence="2">
    <location>
        <begin position="33"/>
        <end position="52"/>
    </location>
</feature>
<dbReference type="PROSITE" id="PS50977">
    <property type="entry name" value="HTH_TETR_2"/>
    <property type="match status" value="1"/>
</dbReference>
<evidence type="ECO:0000256" key="2">
    <source>
        <dbReference type="PROSITE-ProRule" id="PRU00335"/>
    </source>
</evidence>
<dbReference type="InterPro" id="IPR001647">
    <property type="entry name" value="HTH_TetR"/>
</dbReference>
<accession>D0WJK6</accession>
<evidence type="ECO:0000313" key="4">
    <source>
        <dbReference type="EMBL" id="EEZ60554.1"/>
    </source>
</evidence>
<dbReference type="Proteomes" id="UP000006001">
    <property type="component" value="Unassembled WGS sequence"/>
</dbReference>